<accession>A0A9D2NAW2</accession>
<feature type="signal peptide" evidence="2">
    <location>
        <begin position="1"/>
        <end position="24"/>
    </location>
</feature>
<sequence length="417" mass="46849">MKRRNWITAGIVCVLISGTAGTFALYQDTTAVQNHIRTGDISIGIQEYEEKNGAEVIYTGSEGRTVLPSQSVSKIPRITNYAQPCYLRVKIQTSGETPGEETVQIQGMPEGWVYAGEHYYWTQPLKTGESVDAFRRITIPSVWTEDESDKTFGITVTAEAVQSDHFFPDFQADQPWGDLETEICVHERDGAVTEVEKRYQSMSVTYEGPARNLVAVPEDFFENLGAAMPGDSLSDTVALRNTTETEAEFFFRTEIPEELTEAQRDLMEQFELEITQEGRLLYEGDLGTELTETEPVSLGVYRPGEEGSIHFTLKLPAELNNAYARRETFVNWIFSVQGQEEPATEQEPGPAITQLSAPKTGVTDPYMAVPLLLAGVAGISTWLLERGERDTMKCSMKRKNSPPKRRMQLRNIRSFRR</sequence>
<dbReference type="EMBL" id="DWWU01000037">
    <property type="protein sequence ID" value="HJC15945.1"/>
    <property type="molecule type" value="Genomic_DNA"/>
</dbReference>
<feature type="compositionally biased region" description="Basic residues" evidence="1">
    <location>
        <begin position="395"/>
        <end position="417"/>
    </location>
</feature>
<evidence type="ECO:0008006" key="5">
    <source>
        <dbReference type="Google" id="ProtNLM"/>
    </source>
</evidence>
<feature type="chain" id="PRO_5039543328" description="Alternate signal-mediated exported protein, CPF_0494 family" evidence="2">
    <location>
        <begin position="25"/>
        <end position="417"/>
    </location>
</feature>
<dbReference type="AlphaFoldDB" id="A0A9D2NAW2"/>
<comment type="caution">
    <text evidence="3">The sequence shown here is derived from an EMBL/GenBank/DDBJ whole genome shotgun (WGS) entry which is preliminary data.</text>
</comment>
<feature type="region of interest" description="Disordered" evidence="1">
    <location>
        <begin position="394"/>
        <end position="417"/>
    </location>
</feature>
<gene>
    <name evidence="3" type="ORF">H9705_09010</name>
</gene>
<evidence type="ECO:0000256" key="1">
    <source>
        <dbReference type="SAM" id="MobiDB-lite"/>
    </source>
</evidence>
<proteinExistence type="predicted"/>
<dbReference type="Proteomes" id="UP000823849">
    <property type="component" value="Unassembled WGS sequence"/>
</dbReference>
<evidence type="ECO:0000256" key="2">
    <source>
        <dbReference type="SAM" id="SignalP"/>
    </source>
</evidence>
<evidence type="ECO:0000313" key="3">
    <source>
        <dbReference type="EMBL" id="HJC15945.1"/>
    </source>
</evidence>
<reference evidence="3" key="1">
    <citation type="journal article" date="2021" name="PeerJ">
        <title>Extensive microbial diversity within the chicken gut microbiome revealed by metagenomics and culture.</title>
        <authorList>
            <person name="Gilroy R."/>
            <person name="Ravi A."/>
            <person name="Getino M."/>
            <person name="Pursley I."/>
            <person name="Horton D.L."/>
            <person name="Alikhan N.F."/>
            <person name="Baker D."/>
            <person name="Gharbi K."/>
            <person name="Hall N."/>
            <person name="Watson M."/>
            <person name="Adriaenssens E.M."/>
            <person name="Foster-Nyarko E."/>
            <person name="Jarju S."/>
            <person name="Secka A."/>
            <person name="Antonio M."/>
            <person name="Oren A."/>
            <person name="Chaudhuri R.R."/>
            <person name="La Ragione R."/>
            <person name="Hildebrand F."/>
            <person name="Pallen M.J."/>
        </authorList>
    </citation>
    <scope>NUCLEOTIDE SEQUENCE</scope>
    <source>
        <strain evidence="3">CHK185-5351</strain>
    </source>
</reference>
<name>A0A9D2NAW2_9FIRM</name>
<organism evidence="3 4">
    <name type="scientific">Candidatus Fusicatenibacter intestinigallinarum</name>
    <dbReference type="NCBI Taxonomy" id="2838598"/>
    <lineage>
        <taxon>Bacteria</taxon>
        <taxon>Bacillati</taxon>
        <taxon>Bacillota</taxon>
        <taxon>Clostridia</taxon>
        <taxon>Lachnospirales</taxon>
        <taxon>Lachnospiraceae</taxon>
        <taxon>Fusicatenibacter</taxon>
    </lineage>
</organism>
<keyword evidence="2" id="KW-0732">Signal</keyword>
<evidence type="ECO:0000313" key="4">
    <source>
        <dbReference type="Proteomes" id="UP000823849"/>
    </source>
</evidence>
<reference evidence="3" key="2">
    <citation type="submission" date="2021-04" db="EMBL/GenBank/DDBJ databases">
        <authorList>
            <person name="Gilroy R."/>
        </authorList>
    </citation>
    <scope>NUCLEOTIDE SEQUENCE</scope>
    <source>
        <strain evidence="3">CHK185-5351</strain>
    </source>
</reference>
<protein>
    <recommendedName>
        <fullName evidence="5">Alternate signal-mediated exported protein, CPF_0494 family</fullName>
    </recommendedName>
</protein>